<proteinExistence type="inferred from homology"/>
<comment type="similarity">
    <text evidence="1">Belongs to the nucleosome assembly protein (NAP) family.</text>
</comment>
<dbReference type="GO" id="GO:0005634">
    <property type="term" value="C:nucleus"/>
    <property type="evidence" value="ECO:0007669"/>
    <property type="project" value="InterPro"/>
</dbReference>
<evidence type="ECO:0000256" key="1">
    <source>
        <dbReference type="ARBA" id="ARBA00009947"/>
    </source>
</evidence>
<feature type="region of interest" description="Disordered" evidence="3">
    <location>
        <begin position="209"/>
        <end position="232"/>
    </location>
</feature>
<dbReference type="InterPro" id="IPR037231">
    <property type="entry name" value="NAP-like_sf"/>
</dbReference>
<dbReference type="SUPFAM" id="SSF143113">
    <property type="entry name" value="NAP-like"/>
    <property type="match status" value="1"/>
</dbReference>
<evidence type="ECO:0000313" key="4">
    <source>
        <dbReference type="EMBL" id="KAK5578040.1"/>
    </source>
</evidence>
<comment type="caution">
    <text evidence="4">The sequence shown here is derived from an EMBL/GenBank/DDBJ whole genome shotgun (WGS) entry which is preliminary data.</text>
</comment>
<name>A0AAN7U3T4_9MYCE</name>
<dbReference type="Proteomes" id="UP001344447">
    <property type="component" value="Unassembled WGS sequence"/>
</dbReference>
<evidence type="ECO:0000256" key="3">
    <source>
        <dbReference type="SAM" id="MobiDB-lite"/>
    </source>
</evidence>
<gene>
    <name evidence="4" type="ORF">RB653_002991</name>
</gene>
<protein>
    <submittedName>
        <fullName evidence="4">Uncharacterized protein</fullName>
    </submittedName>
</protein>
<dbReference type="AlphaFoldDB" id="A0AAN7U3T4"/>
<dbReference type="PANTHER" id="PTHR11875">
    <property type="entry name" value="TESTIS-SPECIFIC Y-ENCODED PROTEIN"/>
    <property type="match status" value="1"/>
</dbReference>
<feature type="coiled-coil region" evidence="2">
    <location>
        <begin position="25"/>
        <end position="52"/>
    </location>
</feature>
<keyword evidence="5" id="KW-1185">Reference proteome</keyword>
<sequence>MSKHQKKEIEVEFEKDDTKAQYLELFDKDTELKSLSDEIEKLTSEKDLELMKCDKDIYKSAEPLYRERRALLLEIPEFWSTIFTNLFLTLGFVDELTMCIDDFFVEDTETEFRLYIDFRENDIISNKQVVITVKTPTSAEELTQEVKITTTPIELKQEKKTEKKNKDEDEDDDEEDGIGGFLKFLLNPTKDIATFIVGSVWSNPIASFCNDDDDDDDLHGLVASGSEDEEEN</sequence>
<evidence type="ECO:0000313" key="5">
    <source>
        <dbReference type="Proteomes" id="UP001344447"/>
    </source>
</evidence>
<dbReference type="GO" id="GO:0006334">
    <property type="term" value="P:nucleosome assembly"/>
    <property type="evidence" value="ECO:0007669"/>
    <property type="project" value="InterPro"/>
</dbReference>
<evidence type="ECO:0000256" key="2">
    <source>
        <dbReference type="SAM" id="Coils"/>
    </source>
</evidence>
<dbReference type="InterPro" id="IPR002164">
    <property type="entry name" value="NAP_family"/>
</dbReference>
<dbReference type="EMBL" id="JAVFKY010000004">
    <property type="protein sequence ID" value="KAK5578040.1"/>
    <property type="molecule type" value="Genomic_DNA"/>
</dbReference>
<reference evidence="4 5" key="1">
    <citation type="submission" date="2023-11" db="EMBL/GenBank/DDBJ databases">
        <title>Dfirmibasis_genome.</title>
        <authorList>
            <person name="Edelbroek B."/>
            <person name="Kjellin J."/>
            <person name="Jerlstrom-Hultqvist J."/>
            <person name="Soderbom F."/>
        </authorList>
    </citation>
    <scope>NUCLEOTIDE SEQUENCE [LARGE SCALE GENOMIC DNA]</scope>
    <source>
        <strain evidence="4 5">TNS-C-14</strain>
    </source>
</reference>
<dbReference type="Gene3D" id="3.30.1120.90">
    <property type="entry name" value="Nucleosome assembly protein"/>
    <property type="match status" value="1"/>
</dbReference>
<accession>A0AAN7U3T4</accession>
<keyword evidence="2" id="KW-0175">Coiled coil</keyword>
<organism evidence="4 5">
    <name type="scientific">Dictyostelium firmibasis</name>
    <dbReference type="NCBI Taxonomy" id="79012"/>
    <lineage>
        <taxon>Eukaryota</taxon>
        <taxon>Amoebozoa</taxon>
        <taxon>Evosea</taxon>
        <taxon>Eumycetozoa</taxon>
        <taxon>Dictyostelia</taxon>
        <taxon>Dictyosteliales</taxon>
        <taxon>Dictyosteliaceae</taxon>
        <taxon>Dictyostelium</taxon>
    </lineage>
</organism>